<name>A0A8S0UBB3_OLEEU</name>
<dbReference type="Pfam" id="PF03936">
    <property type="entry name" value="Terpene_synth_C"/>
    <property type="match status" value="1"/>
</dbReference>
<keyword evidence="3" id="KW-0460">Magnesium</keyword>
<sequence length="160" mass="17936">MDMLPDFMKICYEALPDTMNEMGYWIEKKHGHNPTKTLRTSWATLCNAFLVEAEWFASGDLPTADKYLENGKLSSRVRLALVHSSLLGIGQTTQNAIHLNDTSGLISSVGTILCLWDDLGSAKRASLNLARMVPTMYSYDENQRLPLLVEYTKSIVFDDA</sequence>
<evidence type="ECO:0000313" key="7">
    <source>
        <dbReference type="Proteomes" id="UP000594638"/>
    </source>
</evidence>
<evidence type="ECO:0000256" key="1">
    <source>
        <dbReference type="ARBA" id="ARBA00001946"/>
    </source>
</evidence>
<evidence type="ECO:0000256" key="4">
    <source>
        <dbReference type="ARBA" id="ARBA00023239"/>
    </source>
</evidence>
<evidence type="ECO:0000256" key="3">
    <source>
        <dbReference type="ARBA" id="ARBA00022842"/>
    </source>
</evidence>
<keyword evidence="4" id="KW-0456">Lyase</keyword>
<dbReference type="InterPro" id="IPR050148">
    <property type="entry name" value="Terpene_synthase-like"/>
</dbReference>
<keyword evidence="2" id="KW-0479">Metal-binding</keyword>
<dbReference type="GO" id="GO:0016114">
    <property type="term" value="P:terpenoid biosynthetic process"/>
    <property type="evidence" value="ECO:0007669"/>
    <property type="project" value="InterPro"/>
</dbReference>
<evidence type="ECO:0000313" key="6">
    <source>
        <dbReference type="EMBL" id="CAA3015466.1"/>
    </source>
</evidence>
<dbReference type="PANTHER" id="PTHR31225:SF0">
    <property type="entry name" value="S-(+)-LINALOOL SYNTHASE, CHLOROPLASTIC"/>
    <property type="match status" value="1"/>
</dbReference>
<organism evidence="6 7">
    <name type="scientific">Olea europaea subsp. europaea</name>
    <dbReference type="NCBI Taxonomy" id="158383"/>
    <lineage>
        <taxon>Eukaryota</taxon>
        <taxon>Viridiplantae</taxon>
        <taxon>Streptophyta</taxon>
        <taxon>Embryophyta</taxon>
        <taxon>Tracheophyta</taxon>
        <taxon>Spermatophyta</taxon>
        <taxon>Magnoliopsida</taxon>
        <taxon>eudicotyledons</taxon>
        <taxon>Gunneridae</taxon>
        <taxon>Pentapetalae</taxon>
        <taxon>asterids</taxon>
        <taxon>lamiids</taxon>
        <taxon>Lamiales</taxon>
        <taxon>Oleaceae</taxon>
        <taxon>Oleeae</taxon>
        <taxon>Olea</taxon>
    </lineage>
</organism>
<evidence type="ECO:0000259" key="5">
    <source>
        <dbReference type="Pfam" id="PF03936"/>
    </source>
</evidence>
<dbReference type="Proteomes" id="UP000594638">
    <property type="component" value="Unassembled WGS sequence"/>
</dbReference>
<dbReference type="GO" id="GO:0010333">
    <property type="term" value="F:terpene synthase activity"/>
    <property type="evidence" value="ECO:0007669"/>
    <property type="project" value="InterPro"/>
</dbReference>
<dbReference type="EMBL" id="CACTIH010007554">
    <property type="protein sequence ID" value="CAA3015466.1"/>
    <property type="molecule type" value="Genomic_DNA"/>
</dbReference>
<keyword evidence="7" id="KW-1185">Reference proteome</keyword>
<dbReference type="OrthoDB" id="1921927at2759"/>
<dbReference type="SUPFAM" id="SSF48576">
    <property type="entry name" value="Terpenoid synthases"/>
    <property type="match status" value="1"/>
</dbReference>
<dbReference type="GO" id="GO:0000287">
    <property type="term" value="F:magnesium ion binding"/>
    <property type="evidence" value="ECO:0007669"/>
    <property type="project" value="InterPro"/>
</dbReference>
<comment type="cofactor">
    <cofactor evidence="1">
        <name>Mg(2+)</name>
        <dbReference type="ChEBI" id="CHEBI:18420"/>
    </cofactor>
</comment>
<dbReference type="InterPro" id="IPR005630">
    <property type="entry name" value="Terpene_synthase_metal-bd"/>
</dbReference>
<protein>
    <submittedName>
        <fullName evidence="6">(3S,6E)-nerolidol synthase 1-like</fullName>
    </submittedName>
</protein>
<gene>
    <name evidence="6" type="ORF">OLEA9_A019143</name>
</gene>
<proteinExistence type="predicted"/>
<dbReference type="Gene3D" id="1.10.600.10">
    <property type="entry name" value="Farnesyl Diphosphate Synthase"/>
    <property type="match status" value="1"/>
</dbReference>
<comment type="caution">
    <text evidence="6">The sequence shown here is derived from an EMBL/GenBank/DDBJ whole genome shotgun (WGS) entry which is preliminary data.</text>
</comment>
<dbReference type="PANTHER" id="PTHR31225">
    <property type="entry name" value="OS04G0344100 PROTEIN-RELATED"/>
    <property type="match status" value="1"/>
</dbReference>
<evidence type="ECO:0000256" key="2">
    <source>
        <dbReference type="ARBA" id="ARBA00022723"/>
    </source>
</evidence>
<reference evidence="6 7" key="1">
    <citation type="submission" date="2019-12" db="EMBL/GenBank/DDBJ databases">
        <authorList>
            <person name="Alioto T."/>
            <person name="Alioto T."/>
            <person name="Gomez Garrido J."/>
        </authorList>
    </citation>
    <scope>NUCLEOTIDE SEQUENCE [LARGE SCALE GENOMIC DNA]</scope>
</reference>
<dbReference type="Gramene" id="OE9A019143T1">
    <property type="protein sequence ID" value="OE9A019143C1"/>
    <property type="gene ID" value="OE9A019143"/>
</dbReference>
<dbReference type="AlphaFoldDB" id="A0A8S0UBB3"/>
<dbReference type="InterPro" id="IPR008949">
    <property type="entry name" value="Isoprenoid_synthase_dom_sf"/>
</dbReference>
<accession>A0A8S0UBB3</accession>
<feature type="domain" description="Terpene synthase metal-binding" evidence="5">
    <location>
        <begin position="1"/>
        <end position="125"/>
    </location>
</feature>